<organism evidence="7 8">
    <name type="scientific">Stegodyphus mimosarum</name>
    <name type="common">African social velvet spider</name>
    <dbReference type="NCBI Taxonomy" id="407821"/>
    <lineage>
        <taxon>Eukaryota</taxon>
        <taxon>Metazoa</taxon>
        <taxon>Ecdysozoa</taxon>
        <taxon>Arthropoda</taxon>
        <taxon>Chelicerata</taxon>
        <taxon>Arachnida</taxon>
        <taxon>Araneae</taxon>
        <taxon>Araneomorphae</taxon>
        <taxon>Entelegynae</taxon>
        <taxon>Eresoidea</taxon>
        <taxon>Eresidae</taxon>
        <taxon>Stegodyphus</taxon>
    </lineage>
</organism>
<keyword evidence="3" id="KW-0677">Repeat</keyword>
<dbReference type="PROSITE" id="PS00678">
    <property type="entry name" value="WD_REPEATS_1"/>
    <property type="match status" value="2"/>
</dbReference>
<feature type="repeat" description="WD" evidence="4">
    <location>
        <begin position="243"/>
        <end position="284"/>
    </location>
</feature>
<dbReference type="InterPro" id="IPR013761">
    <property type="entry name" value="SAM/pointed_sf"/>
</dbReference>
<dbReference type="PROSITE" id="PS50294">
    <property type="entry name" value="WD_REPEATS_REGION"/>
    <property type="match status" value="4"/>
</dbReference>
<dbReference type="InterPro" id="IPR052085">
    <property type="entry name" value="WD-SAM-U-box"/>
</dbReference>
<feature type="repeat" description="WD" evidence="4">
    <location>
        <begin position="285"/>
        <end position="325"/>
    </location>
</feature>
<dbReference type="EMBL" id="KK113577">
    <property type="protein sequence ID" value="KFM60500.1"/>
    <property type="molecule type" value="Genomic_DNA"/>
</dbReference>
<dbReference type="Proteomes" id="UP000054359">
    <property type="component" value="Unassembled WGS sequence"/>
</dbReference>
<dbReference type="InterPro" id="IPR001680">
    <property type="entry name" value="WD40_rpt"/>
</dbReference>
<dbReference type="SMART" id="SM00454">
    <property type="entry name" value="SAM"/>
    <property type="match status" value="1"/>
</dbReference>
<dbReference type="InterPro" id="IPR019775">
    <property type="entry name" value="WD40_repeat_CS"/>
</dbReference>
<feature type="repeat" description="WD" evidence="4">
    <location>
        <begin position="139"/>
        <end position="171"/>
    </location>
</feature>
<evidence type="ECO:0000313" key="8">
    <source>
        <dbReference type="Proteomes" id="UP000054359"/>
    </source>
</evidence>
<dbReference type="InterPro" id="IPR001660">
    <property type="entry name" value="SAM"/>
</dbReference>
<dbReference type="PROSITE" id="PS51698">
    <property type="entry name" value="U_BOX"/>
    <property type="match status" value="1"/>
</dbReference>
<gene>
    <name evidence="7" type="ORF">X975_06372</name>
</gene>
<sequence>MHAAEKFQVLEGHNSDVTGCDFFGFNLATCSADKSIKVWTKESKYFKETDFSPLLDHTYGVNCVRFSPFGTLLASCSTDGKVILWNAQDGEKVCELQHLSGSPIRVCCFSPTSAVLATGGDDEKVVLWDLATKCLLRVLEGHEAMITTLAFSPDSSFLISCSTAGDIMLWDARYGHGKCLSSVPDAHDLGILGCDFSPQYDAVSEGGFINANYIISTCGNDDLVKLWCIKTVSIKNITLLMKLEGHSGNVMSCRFSHDGTLLASTGGDRCVILWNPANGQALQKLEGHNRYVTCCAFSDSILMASGSNDKTVVIWSLDKDKLLKSAAEKTAEKEKKFIMDEKKQNILIWTVEDVLNWLKSLNLEHLNETFHSNAIDGKELIHLNHEILLTVLKIESLGVRNKILRAVQCLKNPLWQHVFSDSNEEGILSEFYCPITQEVMRNPVVAADGYSYEKCAIQEWLESGRDTSPMTNET</sequence>
<dbReference type="Pfam" id="PF07647">
    <property type="entry name" value="SAM_2"/>
    <property type="match status" value="1"/>
</dbReference>
<dbReference type="Gene3D" id="1.10.150.50">
    <property type="entry name" value="Transcription Factor, Ets-1"/>
    <property type="match status" value="1"/>
</dbReference>
<feature type="non-terminal residue" evidence="7">
    <location>
        <position position="474"/>
    </location>
</feature>
<dbReference type="GO" id="GO:0004842">
    <property type="term" value="F:ubiquitin-protein transferase activity"/>
    <property type="evidence" value="ECO:0007669"/>
    <property type="project" value="InterPro"/>
</dbReference>
<dbReference type="SUPFAM" id="SSF50978">
    <property type="entry name" value="WD40 repeat-like"/>
    <property type="match status" value="1"/>
</dbReference>
<name>A0A087T5W1_STEMI</name>
<proteinExistence type="predicted"/>
<dbReference type="Pfam" id="PF04564">
    <property type="entry name" value="U-box"/>
    <property type="match status" value="1"/>
</dbReference>
<accession>A0A087T5W1</accession>
<evidence type="ECO:0000259" key="6">
    <source>
        <dbReference type="PROSITE" id="PS51698"/>
    </source>
</evidence>
<protein>
    <recommendedName>
        <fullName evidence="1">WD repeat, SAM and U-box domain-containing protein 1</fullName>
    </recommendedName>
</protein>
<evidence type="ECO:0000256" key="4">
    <source>
        <dbReference type="PROSITE-ProRule" id="PRU00221"/>
    </source>
</evidence>
<dbReference type="SMART" id="SM00320">
    <property type="entry name" value="WD40"/>
    <property type="match status" value="7"/>
</dbReference>
<dbReference type="InterPro" id="IPR020472">
    <property type="entry name" value="WD40_PAC1"/>
</dbReference>
<feature type="repeat" description="WD" evidence="4">
    <location>
        <begin position="109"/>
        <end position="138"/>
    </location>
</feature>
<dbReference type="CDD" id="cd00200">
    <property type="entry name" value="WD40"/>
    <property type="match status" value="1"/>
</dbReference>
<dbReference type="PRINTS" id="PR00320">
    <property type="entry name" value="GPROTEINBRPT"/>
</dbReference>
<dbReference type="GO" id="GO:0016567">
    <property type="term" value="P:protein ubiquitination"/>
    <property type="evidence" value="ECO:0007669"/>
    <property type="project" value="InterPro"/>
</dbReference>
<feature type="domain" description="U-box" evidence="6">
    <location>
        <begin position="426"/>
        <end position="474"/>
    </location>
</feature>
<keyword evidence="8" id="KW-1185">Reference proteome</keyword>
<feature type="repeat" description="WD" evidence="4">
    <location>
        <begin position="54"/>
        <end position="95"/>
    </location>
</feature>
<evidence type="ECO:0000259" key="5">
    <source>
        <dbReference type="PROSITE" id="PS50105"/>
    </source>
</evidence>
<dbReference type="SUPFAM" id="SSF57850">
    <property type="entry name" value="RING/U-box"/>
    <property type="match status" value="1"/>
</dbReference>
<dbReference type="InterPro" id="IPR013083">
    <property type="entry name" value="Znf_RING/FYVE/PHD"/>
</dbReference>
<dbReference type="Gene3D" id="3.30.40.10">
    <property type="entry name" value="Zinc/RING finger domain, C3HC4 (zinc finger)"/>
    <property type="match status" value="1"/>
</dbReference>
<dbReference type="PANTHER" id="PTHR46573:SF1">
    <property type="entry name" value="WD REPEAT, SAM AND U-BOX DOMAIN-CONTAINING PROTEIN 1"/>
    <property type="match status" value="1"/>
</dbReference>
<dbReference type="Pfam" id="PF00400">
    <property type="entry name" value="WD40"/>
    <property type="match status" value="6"/>
</dbReference>
<evidence type="ECO:0000256" key="1">
    <source>
        <dbReference type="ARBA" id="ARBA00020894"/>
    </source>
</evidence>
<dbReference type="Gene3D" id="2.130.10.10">
    <property type="entry name" value="YVTN repeat-like/Quinoprotein amine dehydrogenase"/>
    <property type="match status" value="2"/>
</dbReference>
<dbReference type="OMA" id="YSEKAHD"/>
<evidence type="ECO:0000256" key="3">
    <source>
        <dbReference type="ARBA" id="ARBA00022737"/>
    </source>
</evidence>
<feature type="domain" description="SAM" evidence="5">
    <location>
        <begin position="349"/>
        <end position="413"/>
    </location>
</feature>
<dbReference type="InterPro" id="IPR036322">
    <property type="entry name" value="WD40_repeat_dom_sf"/>
</dbReference>
<dbReference type="CDD" id="cd16655">
    <property type="entry name" value="RING-Ubox_WDSUB1-like"/>
    <property type="match status" value="1"/>
</dbReference>
<keyword evidence="2 4" id="KW-0853">WD repeat</keyword>
<dbReference type="STRING" id="407821.A0A087T5W1"/>
<dbReference type="InterPro" id="IPR003613">
    <property type="entry name" value="Ubox_domain"/>
</dbReference>
<evidence type="ECO:0000313" key="7">
    <source>
        <dbReference type="EMBL" id="KFM60500.1"/>
    </source>
</evidence>
<dbReference type="PROSITE" id="PS50082">
    <property type="entry name" value="WD_REPEATS_2"/>
    <property type="match status" value="6"/>
</dbReference>
<dbReference type="SMART" id="SM00504">
    <property type="entry name" value="Ubox"/>
    <property type="match status" value="1"/>
</dbReference>
<feature type="repeat" description="WD" evidence="4">
    <location>
        <begin position="10"/>
        <end position="39"/>
    </location>
</feature>
<dbReference type="PROSITE" id="PS50105">
    <property type="entry name" value="SAM_DOMAIN"/>
    <property type="match status" value="1"/>
</dbReference>
<dbReference type="OrthoDB" id="10064100at2759"/>
<reference evidence="7 8" key="1">
    <citation type="submission" date="2013-11" db="EMBL/GenBank/DDBJ databases">
        <title>Genome sequencing of Stegodyphus mimosarum.</title>
        <authorList>
            <person name="Bechsgaard J."/>
        </authorList>
    </citation>
    <scope>NUCLEOTIDE SEQUENCE [LARGE SCALE GENOMIC DNA]</scope>
</reference>
<dbReference type="PANTHER" id="PTHR46573">
    <property type="entry name" value="WD REPEAT, SAM AND U-BOX DOMAIN-CONTAINING PROTEIN 1"/>
    <property type="match status" value="1"/>
</dbReference>
<evidence type="ECO:0000256" key="2">
    <source>
        <dbReference type="ARBA" id="ARBA00022574"/>
    </source>
</evidence>
<dbReference type="SUPFAM" id="SSF47769">
    <property type="entry name" value="SAM/Pointed domain"/>
    <property type="match status" value="1"/>
</dbReference>
<dbReference type="InterPro" id="IPR015943">
    <property type="entry name" value="WD40/YVTN_repeat-like_dom_sf"/>
</dbReference>
<dbReference type="AlphaFoldDB" id="A0A087T5W1"/>